<name>A0A5C6BJR7_9PLAN</name>
<accession>A0A5C6BJR7</accession>
<reference evidence="1 2" key="1">
    <citation type="submission" date="2019-02" db="EMBL/GenBank/DDBJ databases">
        <title>Deep-cultivation of Planctomycetes and their phenomic and genomic characterization uncovers novel biology.</title>
        <authorList>
            <person name="Wiegand S."/>
            <person name="Jogler M."/>
            <person name="Boedeker C."/>
            <person name="Pinto D."/>
            <person name="Vollmers J."/>
            <person name="Rivas-Marin E."/>
            <person name="Kohn T."/>
            <person name="Peeters S.H."/>
            <person name="Heuer A."/>
            <person name="Rast P."/>
            <person name="Oberbeckmann S."/>
            <person name="Bunk B."/>
            <person name="Jeske O."/>
            <person name="Meyerdierks A."/>
            <person name="Storesund J.E."/>
            <person name="Kallscheuer N."/>
            <person name="Luecker S."/>
            <person name="Lage O.M."/>
            <person name="Pohl T."/>
            <person name="Merkel B.J."/>
            <person name="Hornburger P."/>
            <person name="Mueller R.-W."/>
            <person name="Bruemmer F."/>
            <person name="Labrenz M."/>
            <person name="Spormann A.M."/>
            <person name="Op Den Camp H."/>
            <person name="Overmann J."/>
            <person name="Amann R."/>
            <person name="Jetten M.S.M."/>
            <person name="Mascher T."/>
            <person name="Medema M.H."/>
            <person name="Devos D.P."/>
            <person name="Kaster A.-K."/>
            <person name="Ovreas L."/>
            <person name="Rohde M."/>
            <person name="Galperin M.Y."/>
            <person name="Jogler C."/>
        </authorList>
    </citation>
    <scope>NUCLEOTIDE SEQUENCE [LARGE SCALE GENOMIC DNA]</scope>
    <source>
        <strain evidence="1 2">CA54</strain>
    </source>
</reference>
<sequence>MERQQYLKQIGRTGETLDFECLSVRYSLDFNFMSHQFGEWTYFEIGRNDVDVPVVVDPETGSVHFLEPSRLIFINSSFPQMMQSFERVNMWNIPDEVLDEDRVRIFSNFMLAIDKNCFDDPNACWSTMREEIGYGII</sequence>
<dbReference type="Proteomes" id="UP000320735">
    <property type="component" value="Unassembled WGS sequence"/>
</dbReference>
<organism evidence="1 2">
    <name type="scientific">Symmachiella macrocystis</name>
    <dbReference type="NCBI Taxonomy" id="2527985"/>
    <lineage>
        <taxon>Bacteria</taxon>
        <taxon>Pseudomonadati</taxon>
        <taxon>Planctomycetota</taxon>
        <taxon>Planctomycetia</taxon>
        <taxon>Planctomycetales</taxon>
        <taxon>Planctomycetaceae</taxon>
        <taxon>Symmachiella</taxon>
    </lineage>
</organism>
<keyword evidence="2" id="KW-1185">Reference proteome</keyword>
<comment type="caution">
    <text evidence="1">The sequence shown here is derived from an EMBL/GenBank/DDBJ whole genome shotgun (WGS) entry which is preliminary data.</text>
</comment>
<evidence type="ECO:0000313" key="1">
    <source>
        <dbReference type="EMBL" id="TWU11429.1"/>
    </source>
</evidence>
<protein>
    <submittedName>
        <fullName evidence="1">Uncharacterized protein</fullName>
    </submittedName>
</protein>
<evidence type="ECO:0000313" key="2">
    <source>
        <dbReference type="Proteomes" id="UP000320735"/>
    </source>
</evidence>
<dbReference type="EMBL" id="SJPP01000001">
    <property type="protein sequence ID" value="TWU11429.1"/>
    <property type="molecule type" value="Genomic_DNA"/>
</dbReference>
<gene>
    <name evidence="1" type="ORF">CA54_02360</name>
</gene>
<proteinExistence type="predicted"/>
<dbReference type="RefSeq" id="WP_146369040.1">
    <property type="nucleotide sequence ID" value="NZ_SJPP01000001.1"/>
</dbReference>
<dbReference type="AlphaFoldDB" id="A0A5C6BJR7"/>